<accession>A0A9X4L3T4</accession>
<organism evidence="1 2">
    <name type="scientific">Cohnella rhizosphaerae</name>
    <dbReference type="NCBI Taxonomy" id="1457232"/>
    <lineage>
        <taxon>Bacteria</taxon>
        <taxon>Bacillati</taxon>
        <taxon>Bacillota</taxon>
        <taxon>Bacilli</taxon>
        <taxon>Bacillales</taxon>
        <taxon>Paenibacillaceae</taxon>
        <taxon>Cohnella</taxon>
    </lineage>
</organism>
<keyword evidence="2" id="KW-1185">Reference proteome</keyword>
<gene>
    <name evidence="1" type="ORF">OMP40_29300</name>
</gene>
<dbReference type="RefSeq" id="WP_277536632.1">
    <property type="nucleotide sequence ID" value="NZ_JAPDIA010000008.1"/>
</dbReference>
<name>A0A9X4L3T4_9BACL</name>
<evidence type="ECO:0000313" key="2">
    <source>
        <dbReference type="Proteomes" id="UP001153404"/>
    </source>
</evidence>
<protein>
    <submittedName>
        <fullName evidence="1">Uncharacterized protein</fullName>
    </submittedName>
</protein>
<proteinExistence type="predicted"/>
<evidence type="ECO:0000313" key="1">
    <source>
        <dbReference type="EMBL" id="MDG0812962.1"/>
    </source>
</evidence>
<sequence>MPFFEHVVDALDDAERALDGGDRLSDRAGPVADRARIADVARTVDDARVVDEPRAAFDHLRPGSGRVDDAFRHIHLGLLGVFDRADRFFHGDEAAYAGHGEFERIGADVQVALLVLERFLLVLGALDALQVVDRVLELLGLGAGHEGAQLFETIRRLDAFFRSFLRLGIGTDRG</sequence>
<dbReference type="AlphaFoldDB" id="A0A9X4L3T4"/>
<dbReference type="EMBL" id="JAPDIA010000008">
    <property type="protein sequence ID" value="MDG0812962.1"/>
    <property type="molecule type" value="Genomic_DNA"/>
</dbReference>
<comment type="caution">
    <text evidence="1">The sequence shown here is derived from an EMBL/GenBank/DDBJ whole genome shotgun (WGS) entry which is preliminary data.</text>
</comment>
<reference evidence="1" key="1">
    <citation type="submission" date="2022-10" db="EMBL/GenBank/DDBJ databases">
        <title>Comparative genomic analysis of Cohnella hashimotonis sp. nov., isolated from the International Space Station.</title>
        <authorList>
            <person name="Simpson A."/>
            <person name="Venkateswaran K."/>
        </authorList>
    </citation>
    <scope>NUCLEOTIDE SEQUENCE</scope>
    <source>
        <strain evidence="1">DSM 28161</strain>
    </source>
</reference>
<dbReference type="Proteomes" id="UP001153404">
    <property type="component" value="Unassembled WGS sequence"/>
</dbReference>